<dbReference type="GO" id="GO:0005886">
    <property type="term" value="C:plasma membrane"/>
    <property type="evidence" value="ECO:0007669"/>
    <property type="project" value="UniProtKB-SubCell"/>
</dbReference>
<reference evidence="12" key="1">
    <citation type="submission" date="2016-08" db="EMBL/GenBank/DDBJ databases">
        <title>VSG repertoire of Trypanosoma brucei EATRO 1125.</title>
        <authorList>
            <person name="Cross G.A."/>
        </authorList>
    </citation>
    <scope>NUCLEOTIDE SEQUENCE</scope>
    <source>
        <strain evidence="12">EATRO 1125</strain>
    </source>
</reference>
<evidence type="ECO:0000256" key="1">
    <source>
        <dbReference type="ARBA" id="ARBA00002523"/>
    </source>
</evidence>
<protein>
    <submittedName>
        <fullName evidence="12">Variant surface glycoprotein 1125.233</fullName>
    </submittedName>
</protein>
<dbReference type="Pfam" id="PF10659">
    <property type="entry name" value="Trypan_glycop_C"/>
    <property type="match status" value="1"/>
</dbReference>
<dbReference type="InterPro" id="IPR019609">
    <property type="entry name" value="Variant_surf_glycoprt_trypan_C"/>
</dbReference>
<keyword evidence="5" id="KW-0472">Membrane</keyword>
<dbReference type="Pfam" id="PF00913">
    <property type="entry name" value="Trypan_glycop"/>
    <property type="match status" value="1"/>
</dbReference>
<dbReference type="Gene3D" id="1.10.470.10">
    <property type="entry name" value="Variant Surface Glycoprotein, subunit A, domain 2"/>
    <property type="match status" value="1"/>
</dbReference>
<keyword evidence="7" id="KW-0449">Lipoprotein</keyword>
<feature type="region of interest" description="Disordered" evidence="8">
    <location>
        <begin position="434"/>
        <end position="469"/>
    </location>
</feature>
<dbReference type="VEuPathDB" id="TriTrypDB:Tb1125.5.5510"/>
<dbReference type="InterPro" id="IPR001812">
    <property type="entry name" value="Trypano_VSG_A_N_dom"/>
</dbReference>
<sequence>MKYPKGSTRVFALLAAAHLSFEVSDAAASRGLKNNVWQPIRGLSEELGLVGGDVLAHGSSALSYAKTLTIQQLRAQAYATKNLGTQRARQAFLYANYLSAKAAAAADAYATTGLESHIRAARASGCLKGRIDDFLKMLEQTKSSKNACLLQASLTTATAEHKNGKLHENDCLLDITPLTETKKSARTYVTAAGFDKLLHGDGSSSAHQPIGGSEQCNLLAAHNADGFTHTSSAANAVYTMAGYMKIPNSAGDFGLEAQENLKNKATNVAAAWQEAHQAISGVVTDEAADFTNDTESTEKWAKLTDIVKRVLLQKDKKSASDVEAAITNELGGKSQDKITELEGVINGDKIPEGVASLAHEKKLGAISSLTELTAILYHYELSINNEITNLKRKLQNKTEAKPTTTAEVCKSHATDAACRKAGCEFDKDKTPKCFPKPNESKEEKGKEGDDRKTGSASTCAGKPKGECKSPDCKWENNACKDSSFLVNKKLTLMAAAFVSLVTL</sequence>
<evidence type="ECO:0000256" key="8">
    <source>
        <dbReference type="SAM" id="MobiDB-lite"/>
    </source>
</evidence>
<comment type="function">
    <text evidence="1">VSG forms a coat on the surface of the parasite. The trypanosome evades the immune response of the host by expressing a series of antigenically distinct VSGs from an estimated 1000 VSG genes.</text>
</comment>
<feature type="compositionally biased region" description="Basic and acidic residues" evidence="8">
    <location>
        <begin position="438"/>
        <end position="453"/>
    </location>
</feature>
<dbReference type="GO" id="GO:0098552">
    <property type="term" value="C:side of membrane"/>
    <property type="evidence" value="ECO:0007669"/>
    <property type="project" value="UniProtKB-KW"/>
</dbReference>
<keyword evidence="6" id="KW-0325">Glycoprotein</keyword>
<dbReference type="VEuPathDB" id="TriTrypDB:Tb927.5.230"/>
<feature type="domain" description="Trypanosome variant surface glycoprotein A-type N-terminal" evidence="10">
    <location>
        <begin position="13"/>
        <end position="380"/>
    </location>
</feature>
<dbReference type="SUPFAM" id="SSF58087">
    <property type="entry name" value="Variant surface glycoprotein (N-terminal domain)"/>
    <property type="match status" value="1"/>
</dbReference>
<dbReference type="Gene3D" id="3.30.1680.40">
    <property type="match status" value="1"/>
</dbReference>
<evidence type="ECO:0000256" key="5">
    <source>
        <dbReference type="ARBA" id="ARBA00023136"/>
    </source>
</evidence>
<evidence type="ECO:0000256" key="2">
    <source>
        <dbReference type="ARBA" id="ARBA00004609"/>
    </source>
</evidence>
<organism evidence="12">
    <name type="scientific">Trypanosoma brucei</name>
    <dbReference type="NCBI Taxonomy" id="5691"/>
    <lineage>
        <taxon>Eukaryota</taxon>
        <taxon>Discoba</taxon>
        <taxon>Euglenozoa</taxon>
        <taxon>Kinetoplastea</taxon>
        <taxon>Metakinetoplastina</taxon>
        <taxon>Trypanosomatida</taxon>
        <taxon>Trypanosomatidae</taxon>
        <taxon>Trypanosoma</taxon>
    </lineage>
</organism>
<name>A0A1J0R5F1_9TRYP</name>
<evidence type="ECO:0000313" key="12">
    <source>
        <dbReference type="EMBL" id="APD73071.1"/>
    </source>
</evidence>
<dbReference type="EMBL" id="KX699115">
    <property type="protein sequence ID" value="APD73071.1"/>
    <property type="molecule type" value="Genomic_DNA"/>
</dbReference>
<evidence type="ECO:0000256" key="3">
    <source>
        <dbReference type="ARBA" id="ARBA00022475"/>
    </source>
</evidence>
<evidence type="ECO:0000259" key="10">
    <source>
        <dbReference type="Pfam" id="PF00913"/>
    </source>
</evidence>
<accession>A0A1J0R5F1</accession>
<evidence type="ECO:0000256" key="4">
    <source>
        <dbReference type="ARBA" id="ARBA00022622"/>
    </source>
</evidence>
<evidence type="ECO:0000256" key="9">
    <source>
        <dbReference type="SAM" id="SignalP"/>
    </source>
</evidence>
<dbReference type="AlphaFoldDB" id="A0A1J0R5F1"/>
<dbReference type="VEuPathDB" id="TriTrypDB:Tb427_000073500"/>
<keyword evidence="4" id="KW-0336">GPI-anchor</keyword>
<evidence type="ECO:0000259" key="11">
    <source>
        <dbReference type="Pfam" id="PF10659"/>
    </source>
</evidence>
<comment type="subcellular location">
    <subcellularLocation>
        <location evidence="2">Cell membrane</location>
        <topology evidence="2">Lipid-anchor</topology>
        <topology evidence="2">GPI-anchor</topology>
    </subcellularLocation>
</comment>
<keyword evidence="9" id="KW-0732">Signal</keyword>
<feature type="chain" id="PRO_5012655970" evidence="9">
    <location>
        <begin position="29"/>
        <end position="503"/>
    </location>
</feature>
<dbReference type="GO" id="GO:0042783">
    <property type="term" value="P:symbiont-mediated evasion of host immune response"/>
    <property type="evidence" value="ECO:0007669"/>
    <property type="project" value="InterPro"/>
</dbReference>
<proteinExistence type="predicted"/>
<dbReference type="Gene3D" id="3.90.150.10">
    <property type="entry name" value="Variant Surface Glycoprotein, subunit A domain 1"/>
    <property type="match status" value="1"/>
</dbReference>
<evidence type="ECO:0000256" key="6">
    <source>
        <dbReference type="ARBA" id="ARBA00023180"/>
    </source>
</evidence>
<feature type="domain" description="Trypanosome variant surface glycoprotein C-terminal" evidence="11">
    <location>
        <begin position="409"/>
        <end position="501"/>
    </location>
</feature>
<feature type="signal peptide" evidence="9">
    <location>
        <begin position="1"/>
        <end position="28"/>
    </location>
</feature>
<evidence type="ECO:0000256" key="7">
    <source>
        <dbReference type="ARBA" id="ARBA00023288"/>
    </source>
</evidence>
<keyword evidence="3" id="KW-1003">Cell membrane</keyword>